<evidence type="ECO:0000313" key="2">
    <source>
        <dbReference type="EMBL" id="CAE8710372.1"/>
    </source>
</evidence>
<name>A0A813KQ97_POLGL</name>
<feature type="compositionally biased region" description="Acidic residues" evidence="1">
    <location>
        <begin position="94"/>
        <end position="107"/>
    </location>
</feature>
<feature type="region of interest" description="Disordered" evidence="1">
    <location>
        <begin position="1"/>
        <end position="112"/>
    </location>
</feature>
<dbReference type="Proteomes" id="UP000626109">
    <property type="component" value="Unassembled WGS sequence"/>
</dbReference>
<comment type="caution">
    <text evidence="2">The sequence shown here is derived from an EMBL/GenBank/DDBJ whole genome shotgun (WGS) entry which is preliminary data.</text>
</comment>
<dbReference type="AlphaFoldDB" id="A0A813KQ97"/>
<evidence type="ECO:0000313" key="3">
    <source>
        <dbReference type="Proteomes" id="UP000626109"/>
    </source>
</evidence>
<feature type="region of interest" description="Disordered" evidence="1">
    <location>
        <begin position="161"/>
        <end position="187"/>
    </location>
</feature>
<dbReference type="EMBL" id="CAJNNW010031978">
    <property type="protein sequence ID" value="CAE8710372.1"/>
    <property type="molecule type" value="Genomic_DNA"/>
</dbReference>
<feature type="non-terminal residue" evidence="2">
    <location>
        <position position="187"/>
    </location>
</feature>
<feature type="compositionally biased region" description="Gly residues" evidence="1">
    <location>
        <begin position="1"/>
        <end position="13"/>
    </location>
</feature>
<feature type="compositionally biased region" description="Acidic residues" evidence="1">
    <location>
        <begin position="37"/>
        <end position="48"/>
    </location>
</feature>
<evidence type="ECO:0000256" key="1">
    <source>
        <dbReference type="SAM" id="MobiDB-lite"/>
    </source>
</evidence>
<proteinExistence type="predicted"/>
<organism evidence="2 3">
    <name type="scientific">Polarella glacialis</name>
    <name type="common">Dinoflagellate</name>
    <dbReference type="NCBI Taxonomy" id="89957"/>
    <lineage>
        <taxon>Eukaryota</taxon>
        <taxon>Sar</taxon>
        <taxon>Alveolata</taxon>
        <taxon>Dinophyceae</taxon>
        <taxon>Suessiales</taxon>
        <taxon>Suessiaceae</taxon>
        <taxon>Polarella</taxon>
    </lineage>
</organism>
<gene>
    <name evidence="2" type="ORF">PGLA2088_LOCUS35917</name>
</gene>
<sequence>RGRAPGGSSGGPGSFSPVDTGGFGLGFGGRSVRRPDDEDEDEENEVEAEGPSRMRPSSPSRGSSLGLSHSAFVGLVPPANDLSSDNGGPLSCAIEEDACQASPDDDFSGLQSPALDVDNVHMLEDAFNDAILLNAEDVGSPAHGWDPYSPALSPTLVEAAAVHSDPPSAADGDRSRGEGLASPGICA</sequence>
<accession>A0A813KQ97</accession>
<protein>
    <submittedName>
        <fullName evidence="2">Uncharacterized protein</fullName>
    </submittedName>
</protein>
<reference evidence="2" key="1">
    <citation type="submission" date="2021-02" db="EMBL/GenBank/DDBJ databases">
        <authorList>
            <person name="Dougan E. K."/>
            <person name="Rhodes N."/>
            <person name="Thang M."/>
            <person name="Chan C."/>
        </authorList>
    </citation>
    <scope>NUCLEOTIDE SEQUENCE</scope>
</reference>
<feature type="compositionally biased region" description="Low complexity" evidence="1">
    <location>
        <begin position="49"/>
        <end position="70"/>
    </location>
</feature>